<dbReference type="EMBL" id="JANRMS010004849">
    <property type="protein sequence ID" value="KAJ3505366.1"/>
    <property type="molecule type" value="Genomic_DNA"/>
</dbReference>
<gene>
    <name evidence="1" type="ORF">NM208_g16200</name>
</gene>
<evidence type="ECO:0000313" key="1">
    <source>
        <dbReference type="EMBL" id="KAJ3505366.1"/>
    </source>
</evidence>
<evidence type="ECO:0000313" key="2">
    <source>
        <dbReference type="Proteomes" id="UP001148629"/>
    </source>
</evidence>
<comment type="caution">
    <text evidence="1">The sequence shown here is derived from an EMBL/GenBank/DDBJ whole genome shotgun (WGS) entry which is preliminary data.</text>
</comment>
<proteinExistence type="predicted"/>
<accession>A0ACC1REA2</accession>
<dbReference type="Proteomes" id="UP001148629">
    <property type="component" value="Unassembled WGS sequence"/>
</dbReference>
<reference evidence="1" key="1">
    <citation type="submission" date="2022-08" db="EMBL/GenBank/DDBJ databases">
        <title>Genome Sequence of Fusarium decemcellulare.</title>
        <authorList>
            <person name="Buettner E."/>
        </authorList>
    </citation>
    <scope>NUCLEOTIDE SEQUENCE</scope>
    <source>
        <strain evidence="1">Babe19</strain>
    </source>
</reference>
<name>A0ACC1REA2_9HYPO</name>
<organism evidence="1 2">
    <name type="scientific">Fusarium decemcellulare</name>
    <dbReference type="NCBI Taxonomy" id="57161"/>
    <lineage>
        <taxon>Eukaryota</taxon>
        <taxon>Fungi</taxon>
        <taxon>Dikarya</taxon>
        <taxon>Ascomycota</taxon>
        <taxon>Pezizomycotina</taxon>
        <taxon>Sordariomycetes</taxon>
        <taxon>Hypocreomycetidae</taxon>
        <taxon>Hypocreales</taxon>
        <taxon>Nectriaceae</taxon>
        <taxon>Fusarium</taxon>
        <taxon>Fusarium decemcellulare species complex</taxon>
    </lineage>
</organism>
<protein>
    <submittedName>
        <fullName evidence="1">Uncharacterized protein</fullName>
    </submittedName>
</protein>
<keyword evidence="2" id="KW-1185">Reference proteome</keyword>
<sequence>MPPDPDAVGGDLVVSAASSSSARWRYAFRFLPARKRMGPGAASPAGIQAKLQQPDDQLSIFTPVKPDKMTKRVYFVVHGRVQGVGFRYFTQKKAQEYGVTGWCRNTHDKKVEGEAQGTDEILTKFFKDVDNGPSHARVTQVTQEERGILEDDDRFIVTR</sequence>